<keyword evidence="1" id="KW-0732">Signal</keyword>
<proteinExistence type="predicted"/>
<evidence type="ECO:0000313" key="2">
    <source>
        <dbReference type="EMBL" id="TWR87386.1"/>
    </source>
</evidence>
<keyword evidence="3" id="KW-1185">Reference proteome</keyword>
<evidence type="ECO:0000313" key="3">
    <source>
        <dbReference type="Proteomes" id="UP000318428"/>
    </source>
</evidence>
<dbReference type="Proteomes" id="UP000318428">
    <property type="component" value="Unassembled WGS sequence"/>
</dbReference>
<comment type="caution">
    <text evidence="2">The sequence shown here is derived from an EMBL/GenBank/DDBJ whole genome shotgun (WGS) entry which is preliminary data.</text>
</comment>
<evidence type="ECO:0000256" key="1">
    <source>
        <dbReference type="SAM" id="SignalP"/>
    </source>
</evidence>
<organism evidence="2 3">
    <name type="scientific">Pseudomonas saxonica</name>
    <dbReference type="NCBI Taxonomy" id="2600598"/>
    <lineage>
        <taxon>Bacteria</taxon>
        <taxon>Pseudomonadati</taxon>
        <taxon>Pseudomonadota</taxon>
        <taxon>Gammaproteobacteria</taxon>
        <taxon>Pseudomonadales</taxon>
        <taxon>Pseudomonadaceae</taxon>
        <taxon>Pseudomonas</taxon>
    </lineage>
</organism>
<protein>
    <submittedName>
        <fullName evidence="2">Uncharacterized protein</fullName>
    </submittedName>
</protein>
<reference evidence="2 3" key="1">
    <citation type="submission" date="2019-06" db="EMBL/GenBank/DDBJ databases">
        <title>Pseudomonas bimorpha sp. nov. isolated from bovine raw milk and skim milk concentrate.</title>
        <authorList>
            <person name="Hofmann K."/>
            <person name="Huptas C."/>
            <person name="Doll E."/>
            <person name="Scherer S."/>
            <person name="Wenning M."/>
        </authorList>
    </citation>
    <scope>NUCLEOTIDE SEQUENCE [LARGE SCALE GENOMIC DNA]</scope>
    <source>
        <strain evidence="2 3">DSM 108989</strain>
    </source>
</reference>
<accession>A0ABY3GE03</accession>
<sequence>MLTRLITCSLLVSLASQAAANCDVPASLVGKTMINVADPHYSPSNPNAGNLLRLKLDEGRYQLEVLGTEVMSSGDYVYRKYAHDLGQLVMQEVYQGEPVHYTLTLVCETGRRGTFVFSQQSGPIKPDIRQNTGRYNLSH</sequence>
<dbReference type="RefSeq" id="WP_146386793.1">
    <property type="nucleotide sequence ID" value="NZ_CP142033.1"/>
</dbReference>
<feature type="signal peptide" evidence="1">
    <location>
        <begin position="1"/>
        <end position="20"/>
    </location>
</feature>
<gene>
    <name evidence="2" type="ORF">FJD38_18500</name>
</gene>
<dbReference type="EMBL" id="VFIO01000008">
    <property type="protein sequence ID" value="TWR87386.1"/>
    <property type="molecule type" value="Genomic_DNA"/>
</dbReference>
<name>A0ABY3GE03_9PSED</name>
<feature type="chain" id="PRO_5045660679" evidence="1">
    <location>
        <begin position="21"/>
        <end position="139"/>
    </location>
</feature>